<proteinExistence type="predicted"/>
<dbReference type="InterPro" id="IPR007391">
    <property type="entry name" value="Vancomycin_resist_VanW"/>
</dbReference>
<sequence>MDGAVIAPGTKFSLNEKVGERTRERGFVAAPAIVGGELEDQLGGGISQFSTTLFNSAWFAGLPILEHQPHSKYISRYPPGREATLDWGNIDQVIRNDTDAPVVIRVATTGTSVTVALYGSTGNRKVVSETGPRSASGADGGFRIRVTRTVYDDGRKTGTNTLRWTYTGLD</sequence>
<accession>A0A919IYE8</accession>
<name>A0A919IYE8_9ACTN</name>
<dbReference type="PANTHER" id="PTHR35788">
    <property type="entry name" value="EXPORTED PROTEIN-RELATED"/>
    <property type="match status" value="1"/>
</dbReference>
<protein>
    <submittedName>
        <fullName evidence="1">Uncharacterized protein</fullName>
    </submittedName>
</protein>
<dbReference type="EMBL" id="BOMM01000028">
    <property type="protein sequence ID" value="GIE11366.1"/>
    <property type="molecule type" value="Genomic_DNA"/>
</dbReference>
<comment type="caution">
    <text evidence="1">The sequence shown here is derived from an EMBL/GenBank/DDBJ whole genome shotgun (WGS) entry which is preliminary data.</text>
</comment>
<dbReference type="PANTHER" id="PTHR35788:SF1">
    <property type="entry name" value="EXPORTED PROTEIN"/>
    <property type="match status" value="1"/>
</dbReference>
<dbReference type="Proteomes" id="UP000598174">
    <property type="component" value="Unassembled WGS sequence"/>
</dbReference>
<dbReference type="Pfam" id="PF04294">
    <property type="entry name" value="VanW"/>
    <property type="match status" value="1"/>
</dbReference>
<reference evidence="1" key="1">
    <citation type="submission" date="2021-01" db="EMBL/GenBank/DDBJ databases">
        <title>Whole genome shotgun sequence of Actinoplanes ferrugineus NBRC 15555.</title>
        <authorList>
            <person name="Komaki H."/>
            <person name="Tamura T."/>
        </authorList>
    </citation>
    <scope>NUCLEOTIDE SEQUENCE</scope>
    <source>
        <strain evidence="1">NBRC 15555</strain>
    </source>
</reference>
<dbReference type="AlphaFoldDB" id="A0A919IYE8"/>
<gene>
    <name evidence="1" type="ORF">Afe05nite_32060</name>
</gene>
<organism evidence="1 2">
    <name type="scientific">Paractinoplanes ferrugineus</name>
    <dbReference type="NCBI Taxonomy" id="113564"/>
    <lineage>
        <taxon>Bacteria</taxon>
        <taxon>Bacillati</taxon>
        <taxon>Actinomycetota</taxon>
        <taxon>Actinomycetes</taxon>
        <taxon>Micromonosporales</taxon>
        <taxon>Micromonosporaceae</taxon>
        <taxon>Paractinoplanes</taxon>
    </lineage>
</organism>
<keyword evidence="2" id="KW-1185">Reference proteome</keyword>
<evidence type="ECO:0000313" key="1">
    <source>
        <dbReference type="EMBL" id="GIE11366.1"/>
    </source>
</evidence>
<evidence type="ECO:0000313" key="2">
    <source>
        <dbReference type="Proteomes" id="UP000598174"/>
    </source>
</evidence>
<dbReference type="InterPro" id="IPR052913">
    <property type="entry name" value="Glycopeptide_resist_protein"/>
</dbReference>